<keyword evidence="2 6" id="KW-0349">Heme</keyword>
<evidence type="ECO:0000259" key="9">
    <source>
        <dbReference type="PROSITE" id="PS51007"/>
    </source>
</evidence>
<gene>
    <name evidence="10" type="ORF">ACFSOX_00830</name>
</gene>
<feature type="domain" description="Cytochrome c" evidence="9">
    <location>
        <begin position="131"/>
        <end position="241"/>
    </location>
</feature>
<dbReference type="InterPro" id="IPR004852">
    <property type="entry name" value="Di-haem_cyt_c_peroxidsae"/>
</dbReference>
<keyword evidence="8" id="KW-0472">Membrane</keyword>
<dbReference type="InterPro" id="IPR036909">
    <property type="entry name" value="Cyt_c-like_dom_sf"/>
</dbReference>
<feature type="region of interest" description="Disordered" evidence="7">
    <location>
        <begin position="84"/>
        <end position="107"/>
    </location>
</feature>
<keyword evidence="4" id="KW-0560">Oxidoreductase</keyword>
<evidence type="ECO:0000256" key="7">
    <source>
        <dbReference type="SAM" id="MobiDB-lite"/>
    </source>
</evidence>
<evidence type="ECO:0000313" key="10">
    <source>
        <dbReference type="EMBL" id="MFD2180685.1"/>
    </source>
</evidence>
<keyword evidence="8" id="KW-0812">Transmembrane</keyword>
<dbReference type="Gene3D" id="1.10.760.10">
    <property type="entry name" value="Cytochrome c-like domain"/>
    <property type="match status" value="2"/>
</dbReference>
<keyword evidence="8" id="KW-1133">Transmembrane helix</keyword>
<dbReference type="GO" id="GO:0004601">
    <property type="term" value="F:peroxidase activity"/>
    <property type="evidence" value="ECO:0007669"/>
    <property type="project" value="UniProtKB-KW"/>
</dbReference>
<comment type="subcellular location">
    <subcellularLocation>
        <location evidence="1">Cell envelope</location>
    </subcellularLocation>
</comment>
<keyword evidence="3 6" id="KW-0479">Metal-binding</keyword>
<dbReference type="InterPro" id="IPR051395">
    <property type="entry name" value="Cytochrome_c_Peroxidase/MauG"/>
</dbReference>
<feature type="domain" description="Cytochrome c" evidence="9">
    <location>
        <begin position="286"/>
        <end position="435"/>
    </location>
</feature>
<dbReference type="Pfam" id="PF03150">
    <property type="entry name" value="CCP_MauG"/>
    <property type="match status" value="1"/>
</dbReference>
<accession>A0ABW5ADV5</accession>
<evidence type="ECO:0000256" key="8">
    <source>
        <dbReference type="SAM" id="Phobius"/>
    </source>
</evidence>
<proteinExistence type="predicted"/>
<keyword evidence="10" id="KW-0575">Peroxidase</keyword>
<dbReference type="InterPro" id="IPR009056">
    <property type="entry name" value="Cyt_c-like_dom"/>
</dbReference>
<feature type="transmembrane region" description="Helical" evidence="8">
    <location>
        <begin position="47"/>
        <end position="73"/>
    </location>
</feature>
<organism evidence="10 11">
    <name type="scientific">Rhodoplanes azumiensis</name>
    <dbReference type="NCBI Taxonomy" id="1897628"/>
    <lineage>
        <taxon>Bacteria</taxon>
        <taxon>Pseudomonadati</taxon>
        <taxon>Pseudomonadota</taxon>
        <taxon>Alphaproteobacteria</taxon>
        <taxon>Hyphomicrobiales</taxon>
        <taxon>Nitrobacteraceae</taxon>
        <taxon>Rhodoplanes</taxon>
    </lineage>
</organism>
<evidence type="ECO:0000256" key="5">
    <source>
        <dbReference type="ARBA" id="ARBA00023004"/>
    </source>
</evidence>
<reference evidence="11" key="1">
    <citation type="journal article" date="2019" name="Int. J. Syst. Evol. Microbiol.">
        <title>The Global Catalogue of Microorganisms (GCM) 10K type strain sequencing project: providing services to taxonomists for standard genome sequencing and annotation.</title>
        <authorList>
            <consortium name="The Broad Institute Genomics Platform"/>
            <consortium name="The Broad Institute Genome Sequencing Center for Infectious Disease"/>
            <person name="Wu L."/>
            <person name="Ma J."/>
        </authorList>
    </citation>
    <scope>NUCLEOTIDE SEQUENCE [LARGE SCALE GENOMIC DNA]</scope>
    <source>
        <strain evidence="11">CGMCC 1.6774</strain>
    </source>
</reference>
<comment type="caution">
    <text evidence="10">The sequence shown here is derived from an EMBL/GenBank/DDBJ whole genome shotgun (WGS) entry which is preliminary data.</text>
</comment>
<keyword evidence="5 6" id="KW-0408">Iron</keyword>
<evidence type="ECO:0000256" key="4">
    <source>
        <dbReference type="ARBA" id="ARBA00023002"/>
    </source>
</evidence>
<dbReference type="PROSITE" id="PS51007">
    <property type="entry name" value="CYTC"/>
    <property type="match status" value="2"/>
</dbReference>
<evidence type="ECO:0000256" key="3">
    <source>
        <dbReference type="ARBA" id="ARBA00022723"/>
    </source>
</evidence>
<dbReference type="PANTHER" id="PTHR30600">
    <property type="entry name" value="CYTOCHROME C PEROXIDASE-RELATED"/>
    <property type="match status" value="1"/>
</dbReference>
<sequence>MIVDLSDLLPASTLAVGTAAAVLVLLVRHDLVPAGRLVSGSAEGRRWLLGGTLGIGVIAFALKTAIIVAVAALPHRTIAPLTAAAHRPERPADAADPAPRSDALAAPPPGRIWRPLPAVAPAPPDNPTTPEKAALGERLFHDPILSLDRTVSCASCHDVRTGAGADGRATGVGVGGAVGRRNVPTVWNAAFQARLFWDGRAGSLEEQAIGPLFAPDEMAMPSGAVVEARITADPSYREAFARAFGDDRPVTLRRVLQAIAAYERTLVAADTPYDRFVAGDADAMTPAQTRGMWLFGTIGCTICHAGANFSGASLVGPKTPYAALLTDRSEEARRRRLADDKGRARPGEAHGVWRIPSLRNVALTAPYFHNGRVDDLHEAVRIMATAQLNITISDDSRLRRRPVWSPEDRTFSSVDRIVLDRRDIDDLVAFLHALSSDRLAARVTARPTSGGAMVTQQVSSSGAQR</sequence>
<dbReference type="EMBL" id="JBHUIW010000001">
    <property type="protein sequence ID" value="MFD2180685.1"/>
    <property type="molecule type" value="Genomic_DNA"/>
</dbReference>
<feature type="compositionally biased region" description="Low complexity" evidence="7">
    <location>
        <begin position="94"/>
        <end position="105"/>
    </location>
</feature>
<evidence type="ECO:0000256" key="1">
    <source>
        <dbReference type="ARBA" id="ARBA00004196"/>
    </source>
</evidence>
<dbReference type="RefSeq" id="WP_378475899.1">
    <property type="nucleotide sequence ID" value="NZ_JBHUIW010000001.1"/>
</dbReference>
<evidence type="ECO:0000256" key="2">
    <source>
        <dbReference type="ARBA" id="ARBA00022617"/>
    </source>
</evidence>
<dbReference type="Proteomes" id="UP001597314">
    <property type="component" value="Unassembled WGS sequence"/>
</dbReference>
<feature type="transmembrane region" description="Helical" evidence="8">
    <location>
        <begin position="6"/>
        <end position="27"/>
    </location>
</feature>
<dbReference type="SUPFAM" id="SSF46626">
    <property type="entry name" value="Cytochrome c"/>
    <property type="match status" value="2"/>
</dbReference>
<keyword evidence="11" id="KW-1185">Reference proteome</keyword>
<evidence type="ECO:0000256" key="6">
    <source>
        <dbReference type="PROSITE-ProRule" id="PRU00433"/>
    </source>
</evidence>
<protein>
    <submittedName>
        <fullName evidence="10">Cytochrome-c peroxidase</fullName>
    </submittedName>
</protein>
<evidence type="ECO:0000313" key="11">
    <source>
        <dbReference type="Proteomes" id="UP001597314"/>
    </source>
</evidence>
<name>A0ABW5ADV5_9BRAD</name>